<sequence>MRKTTCSHNAKPLMLDWPCQTTQATHGQKPRFTIQLKDRTRRWQACRISLKPSVGKLPNCTTVSVADDDDNYNDHDDDDHDDDDDDHDNDNDDHDDHDDHDDNDDQDDDDNDNDNEKQQQQQQYVLPMLPRL</sequence>
<feature type="compositionally biased region" description="Acidic residues" evidence="1">
    <location>
        <begin position="66"/>
        <end position="113"/>
    </location>
</feature>
<evidence type="ECO:0000313" key="3">
    <source>
        <dbReference type="Proteomes" id="UP000654075"/>
    </source>
</evidence>
<dbReference type="Proteomes" id="UP000654075">
    <property type="component" value="Unassembled WGS sequence"/>
</dbReference>
<evidence type="ECO:0000313" key="2">
    <source>
        <dbReference type="EMBL" id="CAE8590419.1"/>
    </source>
</evidence>
<evidence type="ECO:0000256" key="1">
    <source>
        <dbReference type="SAM" id="MobiDB-lite"/>
    </source>
</evidence>
<feature type="region of interest" description="Disordered" evidence="1">
    <location>
        <begin position="53"/>
        <end position="132"/>
    </location>
</feature>
<reference evidence="2" key="1">
    <citation type="submission" date="2021-02" db="EMBL/GenBank/DDBJ databases">
        <authorList>
            <person name="Dougan E. K."/>
            <person name="Rhodes N."/>
            <person name="Thang M."/>
            <person name="Chan C."/>
        </authorList>
    </citation>
    <scope>NUCLEOTIDE SEQUENCE</scope>
</reference>
<protein>
    <submittedName>
        <fullName evidence="2">Uncharacterized protein</fullName>
    </submittedName>
</protein>
<accession>A0A813DRA2</accession>
<name>A0A813DRA2_POLGL</name>
<comment type="caution">
    <text evidence="2">The sequence shown here is derived from an EMBL/GenBank/DDBJ whole genome shotgun (WGS) entry which is preliminary data.</text>
</comment>
<proteinExistence type="predicted"/>
<dbReference type="AlphaFoldDB" id="A0A813DRA2"/>
<organism evidence="2 3">
    <name type="scientific">Polarella glacialis</name>
    <name type="common">Dinoflagellate</name>
    <dbReference type="NCBI Taxonomy" id="89957"/>
    <lineage>
        <taxon>Eukaryota</taxon>
        <taxon>Sar</taxon>
        <taxon>Alveolata</taxon>
        <taxon>Dinophyceae</taxon>
        <taxon>Suessiales</taxon>
        <taxon>Suessiaceae</taxon>
        <taxon>Polarella</taxon>
    </lineage>
</organism>
<dbReference type="EMBL" id="CAJNNV010004256">
    <property type="protein sequence ID" value="CAE8590419.1"/>
    <property type="molecule type" value="Genomic_DNA"/>
</dbReference>
<keyword evidence="3" id="KW-1185">Reference proteome</keyword>
<gene>
    <name evidence="2" type="ORF">PGLA1383_LOCUS9141</name>
</gene>